<dbReference type="PRINTS" id="PR00081">
    <property type="entry name" value="GDHRDH"/>
</dbReference>
<dbReference type="Pfam" id="PF13561">
    <property type="entry name" value="adh_short_C2"/>
    <property type="match status" value="1"/>
</dbReference>
<dbReference type="InterPro" id="IPR036291">
    <property type="entry name" value="NAD(P)-bd_dom_sf"/>
</dbReference>
<keyword evidence="2" id="KW-0560">Oxidoreductase</keyword>
<dbReference type="NCBIfam" id="NF005559">
    <property type="entry name" value="PRK07231.1"/>
    <property type="match status" value="1"/>
</dbReference>
<organism evidence="3 4">
    <name type="scientific">Natrinema soli</name>
    <dbReference type="NCBI Taxonomy" id="1930624"/>
    <lineage>
        <taxon>Archaea</taxon>
        <taxon>Methanobacteriati</taxon>
        <taxon>Methanobacteriota</taxon>
        <taxon>Stenosarchaea group</taxon>
        <taxon>Halobacteria</taxon>
        <taxon>Halobacteriales</taxon>
        <taxon>Natrialbaceae</taxon>
        <taxon>Natrinema</taxon>
    </lineage>
</organism>
<dbReference type="InterPro" id="IPR002347">
    <property type="entry name" value="SDR_fam"/>
</dbReference>
<dbReference type="AlphaFoldDB" id="A0ABD5SRQ0"/>
<dbReference type="Gene3D" id="3.40.50.720">
    <property type="entry name" value="NAD(P)-binding Rossmann-like Domain"/>
    <property type="match status" value="1"/>
</dbReference>
<dbReference type="PROSITE" id="PS00061">
    <property type="entry name" value="ADH_SHORT"/>
    <property type="match status" value="1"/>
</dbReference>
<evidence type="ECO:0000313" key="4">
    <source>
        <dbReference type="Proteomes" id="UP001596383"/>
    </source>
</evidence>
<comment type="caution">
    <text evidence="3">The sequence shown here is derived from an EMBL/GenBank/DDBJ whole genome shotgun (WGS) entry which is preliminary data.</text>
</comment>
<evidence type="ECO:0000313" key="3">
    <source>
        <dbReference type="EMBL" id="MFC6767818.1"/>
    </source>
</evidence>
<dbReference type="InterPro" id="IPR020904">
    <property type="entry name" value="Sc_DH/Rdtase_CS"/>
</dbReference>
<dbReference type="RefSeq" id="WP_273740677.1">
    <property type="nucleotide sequence ID" value="NZ_JAQIVI010000432.1"/>
</dbReference>
<reference evidence="3 4" key="1">
    <citation type="journal article" date="2019" name="Int. J. Syst. Evol. Microbiol.">
        <title>The Global Catalogue of Microorganisms (GCM) 10K type strain sequencing project: providing services to taxonomists for standard genome sequencing and annotation.</title>
        <authorList>
            <consortium name="The Broad Institute Genomics Platform"/>
            <consortium name="The Broad Institute Genome Sequencing Center for Infectious Disease"/>
            <person name="Wu L."/>
            <person name="Ma J."/>
        </authorList>
    </citation>
    <scope>NUCLEOTIDE SEQUENCE [LARGE SCALE GENOMIC DNA]</scope>
    <source>
        <strain evidence="3 4">LMG 29247</strain>
    </source>
</reference>
<comment type="similarity">
    <text evidence="1">Belongs to the short-chain dehydrogenases/reductases (SDR) family.</text>
</comment>
<accession>A0ABD5SRQ0</accession>
<gene>
    <name evidence="3" type="ORF">ACFQE6_23330</name>
</gene>
<keyword evidence="4" id="KW-1185">Reference proteome</keyword>
<dbReference type="PRINTS" id="PR00080">
    <property type="entry name" value="SDRFAMILY"/>
</dbReference>
<sequence>MTLDNKTAIITGAGSGMGRATASLFAERGANVAVVDLNGDAATEAVSNIEATVTDADAIAITADVSNSDEVASFIQRTVKEFGSIDVLHNNAGIPQESTPVENVTEQTWNRIQDVNLKSAFLGAKHAVPYMREQGGGVILNTASTAGIRPRTGLSAYAVSKGGMITLTKQLAHELAEDGIRVNAICPVATDTDMLPEFTGDNLSVNAMAETIPLGRLAEPSDIASAAAFLASEEASMVTGSVLEVDGGRDI</sequence>
<evidence type="ECO:0000256" key="1">
    <source>
        <dbReference type="ARBA" id="ARBA00006484"/>
    </source>
</evidence>
<dbReference type="GO" id="GO:0016491">
    <property type="term" value="F:oxidoreductase activity"/>
    <property type="evidence" value="ECO:0007669"/>
    <property type="project" value="UniProtKB-KW"/>
</dbReference>
<evidence type="ECO:0000256" key="2">
    <source>
        <dbReference type="ARBA" id="ARBA00023002"/>
    </source>
</evidence>
<protein>
    <submittedName>
        <fullName evidence="3">SDR family oxidoreductase</fullName>
    </submittedName>
</protein>
<dbReference type="EMBL" id="JBHSWV010000432">
    <property type="protein sequence ID" value="MFC6767818.1"/>
    <property type="molecule type" value="Genomic_DNA"/>
</dbReference>
<proteinExistence type="inferred from homology"/>
<dbReference type="Proteomes" id="UP001596383">
    <property type="component" value="Unassembled WGS sequence"/>
</dbReference>
<dbReference type="PANTHER" id="PTHR43639">
    <property type="entry name" value="OXIDOREDUCTASE, SHORT-CHAIN DEHYDROGENASE/REDUCTASE FAMILY (AFU_ORTHOLOGUE AFUA_5G02870)"/>
    <property type="match status" value="1"/>
</dbReference>
<dbReference type="FunFam" id="3.40.50.720:FF:000084">
    <property type="entry name" value="Short-chain dehydrogenase reductase"/>
    <property type="match status" value="1"/>
</dbReference>
<dbReference type="PANTHER" id="PTHR43639:SF1">
    <property type="entry name" value="SHORT-CHAIN DEHYDROGENASE_REDUCTASE FAMILY PROTEIN"/>
    <property type="match status" value="1"/>
</dbReference>
<dbReference type="SUPFAM" id="SSF51735">
    <property type="entry name" value="NAD(P)-binding Rossmann-fold domains"/>
    <property type="match status" value="1"/>
</dbReference>
<name>A0ABD5SRQ0_9EURY</name>